<evidence type="ECO:0000313" key="2">
    <source>
        <dbReference type="EMBL" id="CAJ0595077.1"/>
    </source>
</evidence>
<protein>
    <submittedName>
        <fullName evidence="2">Uncharacterized protein</fullName>
    </submittedName>
</protein>
<proteinExistence type="predicted"/>
<keyword evidence="3" id="KW-1185">Reference proteome</keyword>
<dbReference type="Proteomes" id="UP001176961">
    <property type="component" value="Unassembled WGS sequence"/>
</dbReference>
<feature type="transmembrane region" description="Helical" evidence="1">
    <location>
        <begin position="29"/>
        <end position="53"/>
    </location>
</feature>
<keyword evidence="1" id="KW-0812">Transmembrane</keyword>
<keyword evidence="1" id="KW-0472">Membrane</keyword>
<sequence>MSNFFPTGIEMCPDDKAGSTTCSPNAVGFGWLLIGIISMILIFSILCAVRYAIKRKYSDRHGMGVVTTTSSYENQATAQDEGRTIM</sequence>
<reference evidence="2" key="1">
    <citation type="submission" date="2023-07" db="EMBL/GenBank/DDBJ databases">
        <authorList>
            <consortium name="CYATHOMIX"/>
        </authorList>
    </citation>
    <scope>NUCLEOTIDE SEQUENCE</scope>
    <source>
        <strain evidence="2">N/A</strain>
    </source>
</reference>
<accession>A0AA36GN15</accession>
<dbReference type="AlphaFoldDB" id="A0AA36GN15"/>
<dbReference type="EMBL" id="CATQJL010000112">
    <property type="protein sequence ID" value="CAJ0595077.1"/>
    <property type="molecule type" value="Genomic_DNA"/>
</dbReference>
<comment type="caution">
    <text evidence="2">The sequence shown here is derived from an EMBL/GenBank/DDBJ whole genome shotgun (WGS) entry which is preliminary data.</text>
</comment>
<gene>
    <name evidence="2" type="ORF">CYNAS_LOCUS7060</name>
</gene>
<keyword evidence="1" id="KW-1133">Transmembrane helix</keyword>
<name>A0AA36GN15_CYLNA</name>
<evidence type="ECO:0000256" key="1">
    <source>
        <dbReference type="SAM" id="Phobius"/>
    </source>
</evidence>
<organism evidence="2 3">
    <name type="scientific">Cylicocyclus nassatus</name>
    <name type="common">Nematode worm</name>
    <dbReference type="NCBI Taxonomy" id="53992"/>
    <lineage>
        <taxon>Eukaryota</taxon>
        <taxon>Metazoa</taxon>
        <taxon>Ecdysozoa</taxon>
        <taxon>Nematoda</taxon>
        <taxon>Chromadorea</taxon>
        <taxon>Rhabditida</taxon>
        <taxon>Rhabditina</taxon>
        <taxon>Rhabditomorpha</taxon>
        <taxon>Strongyloidea</taxon>
        <taxon>Strongylidae</taxon>
        <taxon>Cylicocyclus</taxon>
    </lineage>
</organism>
<evidence type="ECO:0000313" key="3">
    <source>
        <dbReference type="Proteomes" id="UP001176961"/>
    </source>
</evidence>